<dbReference type="GO" id="GO:0017004">
    <property type="term" value="P:cytochrome complex assembly"/>
    <property type="evidence" value="ECO:0007669"/>
    <property type="project" value="UniProtKB-KW"/>
</dbReference>
<dbReference type="Pfam" id="PF00578">
    <property type="entry name" value="AhpC-TSA"/>
    <property type="match status" value="1"/>
</dbReference>
<proteinExistence type="predicted"/>
<organism evidence="6 7">
    <name type="scientific">Zhouia amylolytica AD3</name>
    <dbReference type="NCBI Taxonomy" id="1286632"/>
    <lineage>
        <taxon>Bacteria</taxon>
        <taxon>Pseudomonadati</taxon>
        <taxon>Bacteroidota</taxon>
        <taxon>Flavobacteriia</taxon>
        <taxon>Flavobacteriales</taxon>
        <taxon>Flavobacteriaceae</taxon>
        <taxon>Zhouia</taxon>
    </lineage>
</organism>
<evidence type="ECO:0000256" key="4">
    <source>
        <dbReference type="ARBA" id="ARBA00023284"/>
    </source>
</evidence>
<dbReference type="EMBL" id="AYXY01000026">
    <property type="protein sequence ID" value="ETN94092.1"/>
    <property type="molecule type" value="Genomic_DNA"/>
</dbReference>
<dbReference type="AlphaFoldDB" id="W2UL81"/>
<dbReference type="InterPro" id="IPR025380">
    <property type="entry name" value="DUF4369"/>
</dbReference>
<evidence type="ECO:0000256" key="1">
    <source>
        <dbReference type="ARBA" id="ARBA00004196"/>
    </source>
</evidence>
<dbReference type="InterPro" id="IPR036249">
    <property type="entry name" value="Thioredoxin-like_sf"/>
</dbReference>
<keyword evidence="2" id="KW-0201">Cytochrome c-type biogenesis</keyword>
<dbReference type="eggNOG" id="COG0526">
    <property type="taxonomic scope" value="Bacteria"/>
</dbReference>
<dbReference type="InterPro" id="IPR000866">
    <property type="entry name" value="AhpC/TSA"/>
</dbReference>
<dbReference type="Gene3D" id="3.40.30.10">
    <property type="entry name" value="Glutaredoxin"/>
    <property type="match status" value="1"/>
</dbReference>
<keyword evidence="4" id="KW-0676">Redox-active center</keyword>
<comment type="caution">
    <text evidence="6">The sequence shown here is derived from an EMBL/GenBank/DDBJ whole genome shotgun (WGS) entry which is preliminary data.</text>
</comment>
<dbReference type="Pfam" id="PF14289">
    <property type="entry name" value="DUF4369"/>
    <property type="match status" value="1"/>
</dbReference>
<dbReference type="PANTHER" id="PTHR42852:SF6">
    <property type="entry name" value="THIOL:DISULFIDE INTERCHANGE PROTEIN DSBE"/>
    <property type="match status" value="1"/>
</dbReference>
<dbReference type="SUPFAM" id="SSF52833">
    <property type="entry name" value="Thioredoxin-like"/>
    <property type="match status" value="1"/>
</dbReference>
<dbReference type="GO" id="GO:0030313">
    <property type="term" value="C:cell envelope"/>
    <property type="evidence" value="ECO:0007669"/>
    <property type="project" value="UniProtKB-SubCell"/>
</dbReference>
<dbReference type="PROSITE" id="PS51352">
    <property type="entry name" value="THIOREDOXIN_2"/>
    <property type="match status" value="1"/>
</dbReference>
<keyword evidence="3" id="KW-1015">Disulfide bond</keyword>
<accession>W2UL81</accession>
<evidence type="ECO:0000256" key="2">
    <source>
        <dbReference type="ARBA" id="ARBA00022748"/>
    </source>
</evidence>
<dbReference type="InterPro" id="IPR013766">
    <property type="entry name" value="Thioredoxin_domain"/>
</dbReference>
<feature type="domain" description="Thioredoxin" evidence="5">
    <location>
        <begin position="193"/>
        <end position="335"/>
    </location>
</feature>
<dbReference type="CDD" id="cd02966">
    <property type="entry name" value="TlpA_like_family"/>
    <property type="match status" value="1"/>
</dbReference>
<protein>
    <recommendedName>
        <fullName evidence="5">Thioredoxin domain-containing protein</fullName>
    </recommendedName>
</protein>
<gene>
    <name evidence="6" type="ORF">P278_28960</name>
</gene>
<keyword evidence="7" id="KW-1185">Reference proteome</keyword>
<evidence type="ECO:0000259" key="5">
    <source>
        <dbReference type="PROSITE" id="PS51352"/>
    </source>
</evidence>
<dbReference type="Proteomes" id="UP000018850">
    <property type="component" value="Unassembled WGS sequence"/>
</dbReference>
<reference evidence="6 7" key="2">
    <citation type="journal article" date="2016" name="Genome Announc.">
        <title>Draft Genome Sequence of Zhouia amylolytica AD3, Isolated from Tidal Flat Sediment.</title>
        <authorList>
            <person name="Jia B."/>
            <person name="Jin H.M."/>
            <person name="Lee H.J."/>
            <person name="Jeon C.O."/>
        </authorList>
    </citation>
    <scope>NUCLEOTIDE SEQUENCE [LARGE SCALE GENOMIC DNA]</scope>
    <source>
        <strain evidence="6 7">AD3</strain>
    </source>
</reference>
<evidence type="ECO:0000313" key="6">
    <source>
        <dbReference type="EMBL" id="ETN94092.1"/>
    </source>
</evidence>
<evidence type="ECO:0000256" key="3">
    <source>
        <dbReference type="ARBA" id="ARBA00023157"/>
    </source>
</evidence>
<reference evidence="7" key="1">
    <citation type="submission" date="2013-11" db="EMBL/GenBank/DDBJ databases">
        <title>Draft genome sequence from a member of Zhouia, isolated tidal flat.</title>
        <authorList>
            <person name="Jin H."/>
            <person name="Jeon C.O."/>
        </authorList>
    </citation>
    <scope>NUCLEOTIDE SEQUENCE [LARGE SCALE GENOMIC DNA]</scope>
    <source>
        <strain evidence="7">AD3</strain>
    </source>
</reference>
<dbReference type="PANTHER" id="PTHR42852">
    <property type="entry name" value="THIOL:DISULFIDE INTERCHANGE PROTEIN DSBE"/>
    <property type="match status" value="1"/>
</dbReference>
<comment type="subcellular location">
    <subcellularLocation>
        <location evidence="1">Cell envelope</location>
    </subcellularLocation>
</comment>
<evidence type="ECO:0000313" key="7">
    <source>
        <dbReference type="Proteomes" id="UP000018850"/>
    </source>
</evidence>
<sequence>MLKGSINDQNGKYIFIKYEGKKDSTLIKNNSFEFKGGVDSPTSAFISLPNNTDTPWAIGTEFILENSTIFITLHYSTEVKKDKVLEDLHLIDIKGSNSQLAFDNYNEDLIKAFHKEKNDSLKEVNLFRSLNKFLSKNPRLKKSGDELIFRAYKNESYLSTENLEALFELLDTSYQEKKVMQKIELLIQQRKKLGIGKQAPHFKLQKINGEMFNSAQLKADYILIDFWASWCMPCRINHPEMVSFYRTNRGKNFEIVSVSIDKDKKAWQEAVKKDSLDWINVIDTNRVMLKKYFISGIPTSFLIDKNGKILGKNLALFKSNDNKPSVLEILDAKEK</sequence>
<name>W2UL81_9FLAO</name>
<dbReference type="PATRIC" id="fig|1286632.3.peg.2892"/>
<dbReference type="InterPro" id="IPR050553">
    <property type="entry name" value="Thioredoxin_ResA/DsbE_sf"/>
</dbReference>